<proteinExistence type="predicted"/>
<gene>
    <name evidence="2" type="ORF">H9943_03265</name>
</gene>
<keyword evidence="1" id="KW-0472">Membrane</keyword>
<feature type="transmembrane region" description="Helical" evidence="1">
    <location>
        <begin position="299"/>
        <end position="320"/>
    </location>
</feature>
<dbReference type="AlphaFoldDB" id="A0A9D2M2Z5"/>
<feature type="transmembrane region" description="Helical" evidence="1">
    <location>
        <begin position="260"/>
        <end position="279"/>
    </location>
</feature>
<evidence type="ECO:0000313" key="2">
    <source>
        <dbReference type="EMBL" id="HJB39398.1"/>
    </source>
</evidence>
<dbReference type="Proteomes" id="UP000824209">
    <property type="component" value="Unassembled WGS sequence"/>
</dbReference>
<name>A0A9D2M2Z5_9FIRM</name>
<reference evidence="2" key="2">
    <citation type="submission" date="2021-04" db="EMBL/GenBank/DDBJ databases">
        <authorList>
            <person name="Gilroy R."/>
        </authorList>
    </citation>
    <scope>NUCLEOTIDE SEQUENCE</scope>
    <source>
        <strain evidence="2">ChiBcec8-14828</strain>
    </source>
</reference>
<accession>A0A9D2M2Z5</accession>
<keyword evidence="1" id="KW-1133">Transmembrane helix</keyword>
<reference evidence="2" key="1">
    <citation type="journal article" date="2021" name="PeerJ">
        <title>Extensive microbial diversity within the chicken gut microbiome revealed by metagenomics and culture.</title>
        <authorList>
            <person name="Gilroy R."/>
            <person name="Ravi A."/>
            <person name="Getino M."/>
            <person name="Pursley I."/>
            <person name="Horton D.L."/>
            <person name="Alikhan N.F."/>
            <person name="Baker D."/>
            <person name="Gharbi K."/>
            <person name="Hall N."/>
            <person name="Watson M."/>
            <person name="Adriaenssens E.M."/>
            <person name="Foster-Nyarko E."/>
            <person name="Jarju S."/>
            <person name="Secka A."/>
            <person name="Antonio M."/>
            <person name="Oren A."/>
            <person name="Chaudhuri R.R."/>
            <person name="La Ragione R."/>
            <person name="Hildebrand F."/>
            <person name="Pallen M.J."/>
        </authorList>
    </citation>
    <scope>NUCLEOTIDE SEQUENCE</scope>
    <source>
        <strain evidence="2">ChiBcec8-14828</strain>
    </source>
</reference>
<dbReference type="EMBL" id="DWYA01000033">
    <property type="protein sequence ID" value="HJB39398.1"/>
    <property type="molecule type" value="Genomic_DNA"/>
</dbReference>
<evidence type="ECO:0000256" key="1">
    <source>
        <dbReference type="SAM" id="Phobius"/>
    </source>
</evidence>
<keyword evidence="1" id="KW-0812">Transmembrane</keyword>
<feature type="transmembrane region" description="Helical" evidence="1">
    <location>
        <begin position="7"/>
        <end position="27"/>
    </location>
</feature>
<feature type="transmembrane region" description="Helical" evidence="1">
    <location>
        <begin position="121"/>
        <end position="140"/>
    </location>
</feature>
<protein>
    <submittedName>
        <fullName evidence="2">Uncharacterized protein</fullName>
    </submittedName>
</protein>
<feature type="transmembrane region" description="Helical" evidence="1">
    <location>
        <begin position="53"/>
        <end position="76"/>
    </location>
</feature>
<organism evidence="2 3">
    <name type="scientific">Candidatus Ruthenibacterium avium</name>
    <dbReference type="NCBI Taxonomy" id="2838751"/>
    <lineage>
        <taxon>Bacteria</taxon>
        <taxon>Bacillati</taxon>
        <taxon>Bacillota</taxon>
        <taxon>Clostridia</taxon>
        <taxon>Eubacteriales</taxon>
        <taxon>Oscillospiraceae</taxon>
        <taxon>Ruthenibacterium</taxon>
    </lineage>
</organism>
<feature type="transmembrane region" description="Helical" evidence="1">
    <location>
        <begin position="160"/>
        <end position="180"/>
    </location>
</feature>
<feature type="transmembrane region" description="Helical" evidence="1">
    <location>
        <begin position="332"/>
        <end position="350"/>
    </location>
</feature>
<evidence type="ECO:0000313" key="3">
    <source>
        <dbReference type="Proteomes" id="UP000824209"/>
    </source>
</evidence>
<comment type="caution">
    <text evidence="2">The sequence shown here is derived from an EMBL/GenBank/DDBJ whole genome shotgun (WGS) entry which is preliminary data.</text>
</comment>
<sequence length="360" mass="40293">MPLIKGLYTALGIVTGVNAITSLYFFWPRESTSEPESVEPNKNNSIWTWKDTIWFFVMIVATILLVSVALFSFWILKTRFLMSVIIISCFLGQIARSIPSAGTVGNIVSGKASKILGINDYISLITLALVVSYANIYGILDKVIEYVDRQTNTILSDWTLLGFYVASIAITTFFICSLALKPLKIIIVLLRKVCSRFSNQKASLIFDKLKKQVNGKCSTKTLTVSLIEYSIKQHTIFCCLLRLGVPIAVALDIFRMTVLFAYGLVVSIVWDLMCIILSIEKLIAKIASWILSLSDRNVVAISFRIAVILGFGCTVIINQYQPFLKDKETTAVFEFISSTIIIPVILEWILSYKDSIKSKN</sequence>